<dbReference type="Gene3D" id="3.40.50.300">
    <property type="entry name" value="P-loop containing nucleotide triphosphate hydrolases"/>
    <property type="match status" value="2"/>
</dbReference>
<feature type="compositionally biased region" description="Polar residues" evidence="1">
    <location>
        <begin position="1346"/>
        <end position="1355"/>
    </location>
</feature>
<accession>A0A5M5XA96</accession>
<sequence length="1786" mass="203838">MKHNMSKSFYKYLVDELITDYFTTHKPGSFGLKYFYVLFENVEHRNGLYNAIAENLTAHDITVTGIFENRQEWMDVDVLNTKCFQPNADGAEIIVGNESVIDNGYLTTLRNAVVQPDSQYSDKTLFCILCNNKLESLTSTGVNLLAEGGPLHQDTIFKNMLTQLDNLTILDYDRMCLKRYAETIRERIAHHEADLFMFKDILGVLQSHPVELSGKYDKFGYFPDKYCTTPSLITIDSKDMEARIKGNSYHFEQIKTILNSYSTEAYTELIKIYDNALANKIVKNPDTWMQIDYEEIKKSVEKKAEQANYKFVSLQIANDHSAELINSPLPKMTQKSKKVFAIICDNTDHITTSVRIDFNKPISDCTVLKDINVKGNPTTQYKVVGSSVRIELADNAVKCEIGKDSNKFTFIMMRVKAPHGTFEEIKPYFSISSKANIVIKTPEDIDSISIGRGSKKIDFTNTLGDIEWDDDYSVKVDLNDFCDGVDLPITFGDKKIIFKIEVDEQRIVPVKPPKLIGEVWSNGTSAKFPGGNKVRVGSNEYNADKEFFSYLELERKMATENIYCMKRCLTSFDSKLEPVELQLPTLVKEKIDAIYVYYSEKGYVPTLSYIDDELFKLYEEYVDAVHKVIMSITPNELMDEKEYSLTKLGTIEDGDKVMLTPYHPLLIAYMMEYKNRYKGQMFENPKILKLVSPFYLMPYMSYENSDRQPYCDEFTDDLKTWLFYEKASNAQQVRTYNITTKMVTSKIKEFKKHFSYLFQVADSPIIISTIGIYDDTNVVKGLFEYVKSEMKNSPEAIQRVEVHEYVKNLAVETFFEKLNRLNSEELICKELDKVDTYLDMGNKDISPLQIIRQFFTRIDFYKHDINECNNEIDYCHISFYQMDTGLEFSKSPTSALRSELSLNGLISIPSTNNQKGKTYTVGFGTRGFATDLSKYGKVYPIAIDMNSLYANERTHWANSYSPDTCFAKSYVFKDDLLLQSIYDKSNWVTFLNPEVDIDFFYRQKDLYVIHYTDQYTINAKYDSITVTRQTKQYDNMLAGYYDSCVTNTNQRELFMSTMMNYFNSLNGSWLLDVIRKTDVQIREKMSIVSACIMMKRFLSRNQNVVWVPISLEEILRVTGNIGLEQDSLFSKKALGVKGQMSDDLLLVGVEDVQGAIKLYYYPVEVKASIGSNFTHTASEQVVKTYNVLKKTLMDEGGFANDIYKTFFASQILTNTDKLWANGLLDEAEYQFIDNCRFRLLNLDYTIADEMKCREMGYAATVAFSGSSAPEASVDMINDDIPVCHIEVSLNTCNSCIISDDVSAINQLIQSPIIVADEVKAFWKNKDLGILDSPTTMPSGTIPVKSFENQNSSAQAQDIDITETKDQHSTSSNVAKISSDTQEGEQTTDEIIEVNSPDSEISSNQPIQIIVGYSKVTRENILFEPNNTRMVSHPNMGIIGTMGTGKTQFARSVIAQFAKESVHNVGGKPVGMLVFDYKGDYKDKEFLDAVGGTSYKFNYPFNPLKLVVNDEVEGMNLPAITADRIADSFAKAYGLGLKQQSNIKQVIIDTYNDAGITRDSNTWDKPVPTMEQVIDKYFETYDANDKAYALFDKLQDYTIFTTDNSNCVSLFEWLNSVRVIDLTLYPDDTKKVIVSLILDLFYAEMRQLGGSKQEDGYRELRAMIMVDEAHQFLKKDFNSFRSIISEGRMFGVGMILSTQNISDFKTAQEDYSQFILSWVIHHVNSISKAEIASIFGASDPNGERYMDFINKAKLFESVCKIGSKVDGIRDLPFFELVQKDDRFKNDN</sequence>
<dbReference type="Pfam" id="PF01935">
    <property type="entry name" value="DUF87"/>
    <property type="match status" value="1"/>
</dbReference>
<dbReference type="PANTHER" id="PTHR42957:SF1">
    <property type="entry name" value="HELICASE MJ1565-RELATED"/>
    <property type="match status" value="1"/>
</dbReference>
<feature type="compositionally biased region" description="Polar residues" evidence="1">
    <location>
        <begin position="1368"/>
        <end position="1380"/>
    </location>
</feature>
<evidence type="ECO:0000259" key="2">
    <source>
        <dbReference type="Pfam" id="PF01935"/>
    </source>
</evidence>
<feature type="region of interest" description="Disordered" evidence="1">
    <location>
        <begin position="1340"/>
        <end position="1386"/>
    </location>
</feature>
<comment type="caution">
    <text evidence="3">The sequence shown here is derived from an EMBL/GenBank/DDBJ whole genome shotgun (WGS) entry which is preliminary data.</text>
</comment>
<dbReference type="Proteomes" id="UP000429838">
    <property type="component" value="Unassembled WGS sequence"/>
</dbReference>
<evidence type="ECO:0000256" key="1">
    <source>
        <dbReference type="SAM" id="MobiDB-lite"/>
    </source>
</evidence>
<proteinExistence type="predicted"/>
<dbReference type="SUPFAM" id="SSF52540">
    <property type="entry name" value="P-loop containing nucleoside triphosphate hydrolases"/>
    <property type="match status" value="1"/>
</dbReference>
<name>A0A5M5XA96_BACFG</name>
<dbReference type="InterPro" id="IPR027417">
    <property type="entry name" value="P-loop_NTPase"/>
</dbReference>
<dbReference type="CDD" id="cd01127">
    <property type="entry name" value="TrwB_TraG_TraD_VirD4"/>
    <property type="match status" value="1"/>
</dbReference>
<feature type="domain" description="Helicase HerA central" evidence="2">
    <location>
        <begin position="1435"/>
        <end position="1638"/>
    </location>
</feature>
<gene>
    <name evidence="3" type="ORF">F2Z25_16210</name>
</gene>
<dbReference type="InterPro" id="IPR008571">
    <property type="entry name" value="HerA-like"/>
</dbReference>
<dbReference type="InterPro" id="IPR002789">
    <property type="entry name" value="HerA_central"/>
</dbReference>
<dbReference type="EMBL" id="VWAQ01000014">
    <property type="protein sequence ID" value="KAA5206468.1"/>
    <property type="molecule type" value="Genomic_DNA"/>
</dbReference>
<dbReference type="PANTHER" id="PTHR42957">
    <property type="entry name" value="HELICASE MJ1565-RELATED"/>
    <property type="match status" value="1"/>
</dbReference>
<organism evidence="3 4">
    <name type="scientific">Bacteroides fragilis</name>
    <dbReference type="NCBI Taxonomy" id="817"/>
    <lineage>
        <taxon>Bacteria</taxon>
        <taxon>Pseudomonadati</taxon>
        <taxon>Bacteroidota</taxon>
        <taxon>Bacteroidia</taxon>
        <taxon>Bacteroidales</taxon>
        <taxon>Bacteroidaceae</taxon>
        <taxon>Bacteroides</taxon>
    </lineage>
</organism>
<evidence type="ECO:0000313" key="3">
    <source>
        <dbReference type="EMBL" id="KAA5206468.1"/>
    </source>
</evidence>
<evidence type="ECO:0000313" key="4">
    <source>
        <dbReference type="Proteomes" id="UP000429838"/>
    </source>
</evidence>
<protein>
    <submittedName>
        <fullName evidence="3">DUF87 domain-containing protein</fullName>
    </submittedName>
</protein>
<reference evidence="3 4" key="1">
    <citation type="journal article" date="2019" name="Nat. Med.">
        <title>A library of human gut bacterial isolates paired with longitudinal multiomics data enables mechanistic microbiome research.</title>
        <authorList>
            <person name="Poyet M."/>
            <person name="Groussin M."/>
            <person name="Gibbons S.M."/>
            <person name="Avila-Pacheco J."/>
            <person name="Jiang X."/>
            <person name="Kearney S.M."/>
            <person name="Perrotta A.R."/>
            <person name="Berdy B."/>
            <person name="Zhao S."/>
            <person name="Lieberman T.D."/>
            <person name="Swanson P.K."/>
            <person name="Smith M."/>
            <person name="Roesemann S."/>
            <person name="Alexander J.E."/>
            <person name="Rich S.A."/>
            <person name="Livny J."/>
            <person name="Vlamakis H."/>
            <person name="Clish C."/>
            <person name="Bullock K."/>
            <person name="Deik A."/>
            <person name="Scott J."/>
            <person name="Pierce K.A."/>
            <person name="Xavier R.J."/>
            <person name="Alm E.J."/>
        </authorList>
    </citation>
    <scope>NUCLEOTIDE SEQUENCE [LARGE SCALE GENOMIC DNA]</scope>
    <source>
        <strain evidence="3 4">BIOML-A1</strain>
    </source>
</reference>